<dbReference type="Proteomes" id="UP001221189">
    <property type="component" value="Unassembled WGS sequence"/>
</dbReference>
<name>A0ABT5K9B4_9BURK</name>
<evidence type="ECO:0000256" key="7">
    <source>
        <dbReference type="ARBA" id="ARBA00023065"/>
    </source>
</evidence>
<evidence type="ECO:0000256" key="11">
    <source>
        <dbReference type="ARBA" id="ARBA00035585"/>
    </source>
</evidence>
<evidence type="ECO:0000256" key="3">
    <source>
        <dbReference type="ARBA" id="ARBA00022519"/>
    </source>
</evidence>
<keyword evidence="12" id="KW-0813">Transport</keyword>
<comment type="caution">
    <text evidence="13">The sequence shown here is derived from an EMBL/GenBank/DDBJ whole genome shotgun (WGS) entry which is preliminary data.</text>
</comment>
<reference evidence="13 14" key="1">
    <citation type="submission" date="2022-10" db="EMBL/GenBank/DDBJ databases">
        <title>Paucibacter sp. hw1 Genome sequencing.</title>
        <authorList>
            <person name="Park S."/>
        </authorList>
    </citation>
    <scope>NUCLEOTIDE SEQUENCE [LARGE SCALE GENOMIC DNA]</scope>
    <source>
        <strain evidence="14">hw1</strain>
    </source>
</reference>
<dbReference type="NCBIfam" id="TIGR00494">
    <property type="entry name" value="crcB"/>
    <property type="match status" value="1"/>
</dbReference>
<evidence type="ECO:0000256" key="6">
    <source>
        <dbReference type="ARBA" id="ARBA00023053"/>
    </source>
</evidence>
<evidence type="ECO:0000256" key="5">
    <source>
        <dbReference type="ARBA" id="ARBA00022989"/>
    </source>
</evidence>
<evidence type="ECO:0000256" key="10">
    <source>
        <dbReference type="ARBA" id="ARBA00035120"/>
    </source>
</evidence>
<feature type="transmembrane region" description="Helical" evidence="12">
    <location>
        <begin position="35"/>
        <end position="62"/>
    </location>
</feature>
<feature type="binding site" evidence="12">
    <location>
        <position position="80"/>
    </location>
    <ligand>
        <name>Na(+)</name>
        <dbReference type="ChEBI" id="CHEBI:29101"/>
        <note>structural</note>
    </ligand>
</feature>
<organism evidence="13 14">
    <name type="scientific">Roseateles albus</name>
    <dbReference type="NCBI Taxonomy" id="2987525"/>
    <lineage>
        <taxon>Bacteria</taxon>
        <taxon>Pseudomonadati</taxon>
        <taxon>Pseudomonadota</taxon>
        <taxon>Betaproteobacteria</taxon>
        <taxon>Burkholderiales</taxon>
        <taxon>Sphaerotilaceae</taxon>
        <taxon>Roseateles</taxon>
    </lineage>
</organism>
<keyword evidence="3" id="KW-0997">Cell inner membrane</keyword>
<comment type="function">
    <text evidence="12">Fluoride-specific ion channel. Important for reducing fluoride concentration in the cell, thus reducing its toxicity.</text>
</comment>
<evidence type="ECO:0000256" key="4">
    <source>
        <dbReference type="ARBA" id="ARBA00022692"/>
    </source>
</evidence>
<evidence type="ECO:0000313" key="13">
    <source>
        <dbReference type="EMBL" id="MDC8770547.1"/>
    </source>
</evidence>
<comment type="catalytic activity">
    <reaction evidence="11">
        <text>fluoride(in) = fluoride(out)</text>
        <dbReference type="Rhea" id="RHEA:76159"/>
        <dbReference type="ChEBI" id="CHEBI:17051"/>
    </reaction>
    <physiologicalReaction direction="left-to-right" evidence="11">
        <dbReference type="Rhea" id="RHEA:76160"/>
    </physiologicalReaction>
</comment>
<keyword evidence="6 12" id="KW-0915">Sodium</keyword>
<evidence type="ECO:0000313" key="14">
    <source>
        <dbReference type="Proteomes" id="UP001221189"/>
    </source>
</evidence>
<evidence type="ECO:0000256" key="12">
    <source>
        <dbReference type="HAMAP-Rule" id="MF_00454"/>
    </source>
</evidence>
<keyword evidence="8 12" id="KW-0472">Membrane</keyword>
<keyword evidence="5 12" id="KW-1133">Transmembrane helix</keyword>
<feature type="transmembrane region" description="Helical" evidence="12">
    <location>
        <begin position="108"/>
        <end position="126"/>
    </location>
</feature>
<protein>
    <recommendedName>
        <fullName evidence="12">Fluoride-specific ion channel FluC</fullName>
    </recommendedName>
</protein>
<dbReference type="InterPro" id="IPR003691">
    <property type="entry name" value="FluC"/>
</dbReference>
<keyword evidence="9 12" id="KW-0407">Ion channel</keyword>
<keyword evidence="14" id="KW-1185">Reference proteome</keyword>
<comment type="subcellular location">
    <subcellularLocation>
        <location evidence="1 12">Cell membrane</location>
        <topology evidence="1 12">Multi-pass membrane protein</topology>
    </subcellularLocation>
</comment>
<evidence type="ECO:0000256" key="9">
    <source>
        <dbReference type="ARBA" id="ARBA00023303"/>
    </source>
</evidence>
<keyword evidence="12" id="KW-0479">Metal-binding</keyword>
<evidence type="ECO:0000256" key="1">
    <source>
        <dbReference type="ARBA" id="ARBA00004651"/>
    </source>
</evidence>
<dbReference type="Pfam" id="PF02537">
    <property type="entry name" value="CRCB"/>
    <property type="match status" value="1"/>
</dbReference>
<dbReference type="RefSeq" id="WP_273598985.1">
    <property type="nucleotide sequence ID" value="NZ_JAQQXT010000002.1"/>
</dbReference>
<accession>A0ABT5K9B4</accession>
<sequence length="129" mass="13235">MTAALFFQAGAVAGGAAVGALLRWATGLWLNERFASVAGFPLGTLVVNLAGGFLIGMAMAWFGRSPNDLLKLLLVTGFLGGLTTFSAFSAESLALLQRGEAGLALWHAALHTLGGLGCAAAGWRLMQQA</sequence>
<dbReference type="PANTHER" id="PTHR28259:SF1">
    <property type="entry name" value="FLUORIDE EXPORT PROTEIN 1-RELATED"/>
    <property type="match status" value="1"/>
</dbReference>
<dbReference type="EMBL" id="JAQQXT010000002">
    <property type="protein sequence ID" value="MDC8770547.1"/>
    <property type="molecule type" value="Genomic_DNA"/>
</dbReference>
<keyword evidence="4 12" id="KW-0812">Transmembrane</keyword>
<evidence type="ECO:0000256" key="8">
    <source>
        <dbReference type="ARBA" id="ARBA00023136"/>
    </source>
</evidence>
<keyword evidence="2 12" id="KW-1003">Cell membrane</keyword>
<feature type="transmembrane region" description="Helical" evidence="12">
    <location>
        <begin position="69"/>
        <end position="88"/>
    </location>
</feature>
<feature type="binding site" evidence="12">
    <location>
        <position position="83"/>
    </location>
    <ligand>
        <name>Na(+)</name>
        <dbReference type="ChEBI" id="CHEBI:29101"/>
        <note>structural</note>
    </ligand>
</feature>
<keyword evidence="7 12" id="KW-0406">Ion transport</keyword>
<evidence type="ECO:0000256" key="2">
    <source>
        <dbReference type="ARBA" id="ARBA00022475"/>
    </source>
</evidence>
<proteinExistence type="inferred from homology"/>
<comment type="similarity">
    <text evidence="10 12">Belongs to the fluoride channel Fluc/FEX (TC 1.A.43) family.</text>
</comment>
<dbReference type="HAMAP" id="MF_00454">
    <property type="entry name" value="FluC"/>
    <property type="match status" value="1"/>
</dbReference>
<gene>
    <name evidence="12 13" type="primary">crcB</name>
    <name evidence="12" type="synonym">fluC</name>
    <name evidence="13" type="ORF">PRZ03_03100</name>
</gene>
<comment type="activity regulation">
    <text evidence="12">Na(+) is not transported, but it plays an essential structural role and its presence is essential for fluoride channel function.</text>
</comment>
<dbReference type="PANTHER" id="PTHR28259">
    <property type="entry name" value="FLUORIDE EXPORT PROTEIN 1-RELATED"/>
    <property type="match status" value="1"/>
</dbReference>